<protein>
    <submittedName>
        <fullName evidence="11">Kinesin-like protein KIF15</fullName>
    </submittedName>
</protein>
<evidence type="ECO:0000256" key="2">
    <source>
        <dbReference type="ARBA" id="ARBA00022741"/>
    </source>
</evidence>
<dbReference type="InterPro" id="IPR036961">
    <property type="entry name" value="Kinesin_motor_dom_sf"/>
</dbReference>
<feature type="region of interest" description="Disordered" evidence="9">
    <location>
        <begin position="1439"/>
        <end position="1527"/>
    </location>
</feature>
<feature type="coiled-coil region" evidence="8">
    <location>
        <begin position="457"/>
        <end position="484"/>
    </location>
</feature>
<feature type="compositionally biased region" description="Low complexity" evidence="9">
    <location>
        <begin position="1452"/>
        <end position="1467"/>
    </location>
</feature>
<evidence type="ECO:0000256" key="7">
    <source>
        <dbReference type="PROSITE-ProRule" id="PRU00283"/>
    </source>
</evidence>
<comment type="similarity">
    <text evidence="6">Belongs to the TRAFAC class myosin-kinesin ATPase superfamily. Kinesin family. KIN-12 subfamily.</text>
</comment>
<feature type="region of interest" description="Disordered" evidence="9">
    <location>
        <begin position="1212"/>
        <end position="1258"/>
    </location>
</feature>
<keyword evidence="3" id="KW-0067">ATP-binding</keyword>
<dbReference type="SUPFAM" id="SSF52540">
    <property type="entry name" value="P-loop containing nucleoside triphosphate hydrolases"/>
    <property type="match status" value="1"/>
</dbReference>
<feature type="non-terminal residue" evidence="11">
    <location>
        <position position="1578"/>
    </location>
</feature>
<evidence type="ECO:0000256" key="5">
    <source>
        <dbReference type="ARBA" id="ARBA00023175"/>
    </source>
</evidence>
<dbReference type="Pfam" id="PF00225">
    <property type="entry name" value="Kinesin"/>
    <property type="match status" value="2"/>
</dbReference>
<feature type="region of interest" description="Disordered" evidence="9">
    <location>
        <begin position="668"/>
        <end position="881"/>
    </location>
</feature>
<feature type="region of interest" description="Disordered" evidence="9">
    <location>
        <begin position="1016"/>
        <end position="1059"/>
    </location>
</feature>
<dbReference type="GO" id="GO:0003777">
    <property type="term" value="F:microtubule motor activity"/>
    <property type="evidence" value="ECO:0007669"/>
    <property type="project" value="InterPro"/>
</dbReference>
<feature type="coiled-coil region" evidence="8">
    <location>
        <begin position="1395"/>
        <end position="1422"/>
    </location>
</feature>
<keyword evidence="1" id="KW-0493">Microtubule</keyword>
<reference evidence="11 12" key="1">
    <citation type="journal article" date="2017" name="Mol. Biol. Evol.">
        <title>The 4-celled Tetrabaena socialis nuclear genome reveals the essential components for genetic control of cell number at the origin of multicellularity in the volvocine lineage.</title>
        <authorList>
            <person name="Featherston J."/>
            <person name="Arakaki Y."/>
            <person name="Hanschen E.R."/>
            <person name="Ferris P.J."/>
            <person name="Michod R.E."/>
            <person name="Olson B.J.S.C."/>
            <person name="Nozaki H."/>
            <person name="Durand P.M."/>
        </authorList>
    </citation>
    <scope>NUCLEOTIDE SEQUENCE [LARGE SCALE GENOMIC DNA]</scope>
    <source>
        <strain evidence="11 12">NIES-571</strain>
    </source>
</reference>
<evidence type="ECO:0000259" key="10">
    <source>
        <dbReference type="PROSITE" id="PS50067"/>
    </source>
</evidence>
<feature type="non-terminal residue" evidence="11">
    <location>
        <position position="1"/>
    </location>
</feature>
<evidence type="ECO:0000256" key="3">
    <source>
        <dbReference type="ARBA" id="ARBA00022840"/>
    </source>
</evidence>
<dbReference type="GO" id="GO:0007018">
    <property type="term" value="P:microtubule-based movement"/>
    <property type="evidence" value="ECO:0007669"/>
    <property type="project" value="InterPro"/>
</dbReference>
<feature type="domain" description="Kinesin motor" evidence="10">
    <location>
        <begin position="171"/>
        <end position="266"/>
    </location>
</feature>
<keyword evidence="4 8" id="KW-0175">Coiled coil</keyword>
<dbReference type="EMBL" id="PGGS01000299">
    <property type="protein sequence ID" value="PNH05526.1"/>
    <property type="molecule type" value="Genomic_DNA"/>
</dbReference>
<dbReference type="GO" id="GO:0008017">
    <property type="term" value="F:microtubule binding"/>
    <property type="evidence" value="ECO:0007669"/>
    <property type="project" value="InterPro"/>
</dbReference>
<dbReference type="PANTHER" id="PTHR37739">
    <property type="entry name" value="KINESIN-LIKE PROTEIN KIN-12D"/>
    <property type="match status" value="1"/>
</dbReference>
<dbReference type="PRINTS" id="PR00380">
    <property type="entry name" value="KINESINHEAVY"/>
</dbReference>
<feature type="compositionally biased region" description="Low complexity" evidence="9">
    <location>
        <begin position="1169"/>
        <end position="1186"/>
    </location>
</feature>
<evidence type="ECO:0000256" key="1">
    <source>
        <dbReference type="ARBA" id="ARBA00022701"/>
    </source>
</evidence>
<name>A0A2J7ZZ54_9CHLO</name>
<dbReference type="PROSITE" id="PS50067">
    <property type="entry name" value="KINESIN_MOTOR_2"/>
    <property type="match status" value="1"/>
</dbReference>
<proteinExistence type="inferred from homology"/>
<evidence type="ECO:0000256" key="9">
    <source>
        <dbReference type="SAM" id="MobiDB-lite"/>
    </source>
</evidence>
<dbReference type="GO" id="GO:0005874">
    <property type="term" value="C:microtubule"/>
    <property type="evidence" value="ECO:0007669"/>
    <property type="project" value="UniProtKB-KW"/>
</dbReference>
<evidence type="ECO:0000313" key="12">
    <source>
        <dbReference type="Proteomes" id="UP000236333"/>
    </source>
</evidence>
<feature type="region of interest" description="Disordered" evidence="9">
    <location>
        <begin position="601"/>
        <end position="620"/>
    </location>
</feature>
<dbReference type="InterPro" id="IPR044986">
    <property type="entry name" value="KIF15/KIN-12"/>
</dbReference>
<feature type="region of interest" description="Disordered" evidence="9">
    <location>
        <begin position="1130"/>
        <end position="1194"/>
    </location>
</feature>
<dbReference type="Gene3D" id="3.40.850.10">
    <property type="entry name" value="Kinesin motor domain"/>
    <property type="match status" value="2"/>
</dbReference>
<comment type="caution">
    <text evidence="7">Lacks conserved residue(s) required for the propagation of feature annotation.</text>
</comment>
<dbReference type="InterPro" id="IPR027417">
    <property type="entry name" value="P-loop_NTPase"/>
</dbReference>
<accession>A0A2J7ZZ54</accession>
<dbReference type="Proteomes" id="UP000236333">
    <property type="component" value="Unassembled WGS sequence"/>
</dbReference>
<comment type="caution">
    <text evidence="11">The sequence shown here is derived from an EMBL/GenBank/DDBJ whole genome shotgun (WGS) entry which is preliminary data.</text>
</comment>
<feature type="compositionally biased region" description="Low complexity" evidence="9">
    <location>
        <begin position="535"/>
        <end position="551"/>
    </location>
</feature>
<keyword evidence="2" id="KW-0547">Nucleotide-binding</keyword>
<feature type="compositionally biased region" description="Low complexity" evidence="9">
    <location>
        <begin position="864"/>
        <end position="876"/>
    </location>
</feature>
<feature type="compositionally biased region" description="Low complexity" evidence="9">
    <location>
        <begin position="766"/>
        <end position="790"/>
    </location>
</feature>
<feature type="compositionally biased region" description="Low complexity" evidence="9">
    <location>
        <begin position="690"/>
        <end position="701"/>
    </location>
</feature>
<feature type="region of interest" description="Disordered" evidence="9">
    <location>
        <begin position="497"/>
        <end position="563"/>
    </location>
</feature>
<dbReference type="PANTHER" id="PTHR37739:SF8">
    <property type="entry name" value="KINESIN-LIKE PROTEIN KIN-12D"/>
    <property type="match status" value="1"/>
</dbReference>
<organism evidence="11 12">
    <name type="scientific">Tetrabaena socialis</name>
    <dbReference type="NCBI Taxonomy" id="47790"/>
    <lineage>
        <taxon>Eukaryota</taxon>
        <taxon>Viridiplantae</taxon>
        <taxon>Chlorophyta</taxon>
        <taxon>core chlorophytes</taxon>
        <taxon>Chlorophyceae</taxon>
        <taxon>CS clade</taxon>
        <taxon>Chlamydomonadales</taxon>
        <taxon>Tetrabaenaceae</taxon>
        <taxon>Tetrabaena</taxon>
    </lineage>
</organism>
<evidence type="ECO:0000256" key="6">
    <source>
        <dbReference type="ARBA" id="ARBA00034488"/>
    </source>
</evidence>
<feature type="coiled-coil region" evidence="8">
    <location>
        <begin position="327"/>
        <end position="404"/>
    </location>
</feature>
<evidence type="ECO:0000256" key="8">
    <source>
        <dbReference type="SAM" id="Coils"/>
    </source>
</evidence>
<dbReference type="InterPro" id="IPR001752">
    <property type="entry name" value="Kinesin_motor_dom"/>
</dbReference>
<keyword evidence="12" id="KW-1185">Reference proteome</keyword>
<evidence type="ECO:0000313" key="11">
    <source>
        <dbReference type="EMBL" id="PNH05526.1"/>
    </source>
</evidence>
<dbReference type="SMART" id="SM00129">
    <property type="entry name" value="KISc"/>
    <property type="match status" value="1"/>
</dbReference>
<sequence>LPDYVQYVGHKALSLAAVGAENARWDFDFVASAHTRQTTFFRGECAPPVQGVAGRPMADHFLASYNAAIIAYGQTGSGKTHSMLGGAPYCLAASRAGLSSLPPEGPDRGLRGSVCAGLGSGPGPGAGAGGPCASRTQYLVKASMLQIYQLRESMRDGVTVVGLSEVTVMSGSERTAKGADAASARQKEANAINRSLSTLGLVISRLSDRGRSQGPVPYRDSKLTFILQDCLGGNAKTLIVANLNPSPTCASETNMTLGFALRAKRVRNRAIVNEDVSGDAMVLQGEVRRLREELSIFRTLQAEDGAPQSVEQLSAWRGQAAERASQLVRALELNGQLEDRLAAVEAAHTRLQADCIALEEQSDAQRCEMAALEATVEQDLAGQLRLAQQQAEAAASERADLLRRYSELEGWHAQLQTRHQQLGAALSHTSAGAEQLQPVLSDSGCAAAPEAAAVAAEMTLRRQLEELRVELAREKEARARLEAGGLGGEEQLRRELGSVEGQQQLRRKSPSEGGLGVTQRPSALDANVPCSSHVPASPSRSQQQQRGSLQHPPSPTRASLQRHGLTPAVAEGVAEGVAVEDAYPSSSRGSVVRTNPLFESLEEDGEGSGAGSPEVSGPAAPTAVFAAPEASESVSCELPLPPPALHAGLSPWQLQQGGRHYLDCAPGGAGAGEAAAARARRQRRDDDRQASIISSSAQPGPLQEVQPNAQYDTRRHELYGMPTVEPKPRGPHHHLQLPLRGGAARASPAVTPRSHVTPPRAPASPPDATTPAAARSSSPRPSASNGSARRTAWRDENLLGLVLRRSAGTPPRGTPGGRGGGADRTLSASLRAAGSPSVSGVALPSPSLHGTPSRSVARAGSGWASPGPSDHSPASSAGGGAAAGGCLTLDSAQQRVLVQNIEQLEDELANRLEGEAQLRRDLQAAMAEAQHAGVQTEALLELNSALIEDLALRDERLKGFEELVARLYDELKLIARSVSVQQQQQRGSQAYTSASIGGSVGTGGVRSSAALSGLRDATPCSHAGRHASPSPSRTSPSRSQGFACATPAASAGGCSATPRSDVPSPLGMLVGVVELEAPGSAMAAGFVELLAKLHDSLTDRERHAQRLEAQLAEAHALLRSSLEQQVLLQTQAQQAGEPGAQPPADAAAEAEAEAGHTGGAACSQEAGVAPTSSGAATARAASEGPGMQLPPLDTYACSGVEPGLLELLSPARTSMSPEASEQAPWQLDAPDDDAHPPSCSSHGSGDSRHHHRHHHLQDALCAREEEAAELRGRAAQLEGALQAAQRDNQARLLELQGCASQLAASLQAQLHLRDDRIAQLHAQAAGCQEALRAAELGAEAARRHAAEAEARGEQQRLGEARGAEYREEMLHAKLRQLEVRMLNRGDEVAALRGDLGAAAEQLEAMRTQAAEAQAEAAEAWQEASSLQAQLQELWQRQQAAAEAHWRQPQPHAPDGWQQPQAAPQAWPVSGGSGHGPARTSAEGCGQPRPQASAAHGGGGRQRQGYAAGAAGRRAGPAPGPDKGAHNKGTWVQRFLCRQEGGDGAKKMHAVILTQAKERARALGVTGIVVRQWLPQPRA</sequence>
<evidence type="ECO:0000256" key="4">
    <source>
        <dbReference type="ARBA" id="ARBA00023054"/>
    </source>
</evidence>
<dbReference type="OrthoDB" id="3176171at2759"/>
<dbReference type="GO" id="GO:0005524">
    <property type="term" value="F:ATP binding"/>
    <property type="evidence" value="ECO:0007669"/>
    <property type="project" value="UniProtKB-KW"/>
</dbReference>
<feature type="compositionally biased region" description="Low complexity" evidence="9">
    <location>
        <begin position="1502"/>
        <end position="1516"/>
    </location>
</feature>
<keyword evidence="5" id="KW-0505">Motor protein</keyword>
<feature type="compositionally biased region" description="Low complexity" evidence="9">
    <location>
        <begin position="1130"/>
        <end position="1149"/>
    </location>
</feature>
<feature type="compositionally biased region" description="Low complexity" evidence="9">
    <location>
        <begin position="1028"/>
        <end position="1039"/>
    </location>
</feature>
<gene>
    <name evidence="11" type="ORF">TSOC_008207</name>
</gene>